<dbReference type="GO" id="GO:0017004">
    <property type="term" value="P:cytochrome complex assembly"/>
    <property type="evidence" value="ECO:0007669"/>
    <property type="project" value="UniProtKB-KW"/>
</dbReference>
<evidence type="ECO:0000256" key="5">
    <source>
        <dbReference type="ARBA" id="ARBA00022448"/>
    </source>
</evidence>
<evidence type="ECO:0000256" key="1">
    <source>
        <dbReference type="ARBA" id="ARBA00002442"/>
    </source>
</evidence>
<name>A0A917LPR6_9GAMM</name>
<evidence type="ECO:0000256" key="10">
    <source>
        <dbReference type="ARBA" id="ARBA00022989"/>
    </source>
</evidence>
<keyword evidence="9" id="KW-0201">Cytochrome c-type biogenesis</keyword>
<evidence type="ECO:0000256" key="9">
    <source>
        <dbReference type="ARBA" id="ARBA00022748"/>
    </source>
</evidence>
<evidence type="ECO:0000256" key="7">
    <source>
        <dbReference type="ARBA" id="ARBA00022519"/>
    </source>
</evidence>
<evidence type="ECO:0000256" key="4">
    <source>
        <dbReference type="ARBA" id="ARBA00016461"/>
    </source>
</evidence>
<comment type="similarity">
    <text evidence="3">Belongs to the CcmD/CycX/HelD family.</text>
</comment>
<gene>
    <name evidence="14" type="ORF">GCM10011403_02160</name>
</gene>
<keyword evidence="11 13" id="KW-0472">Membrane</keyword>
<comment type="caution">
    <text evidence="14">The sequence shown here is derived from an EMBL/GenBank/DDBJ whole genome shotgun (WGS) entry which is preliminary data.</text>
</comment>
<evidence type="ECO:0000256" key="8">
    <source>
        <dbReference type="ARBA" id="ARBA00022692"/>
    </source>
</evidence>
<keyword evidence="10 13" id="KW-1133">Transmembrane helix</keyword>
<evidence type="ECO:0000256" key="3">
    <source>
        <dbReference type="ARBA" id="ARBA00008741"/>
    </source>
</evidence>
<keyword evidence="5" id="KW-0813">Transport</keyword>
<evidence type="ECO:0000256" key="6">
    <source>
        <dbReference type="ARBA" id="ARBA00022475"/>
    </source>
</evidence>
<organism evidence="14 15">
    <name type="scientific">Pseudohongiella nitratireducens</name>
    <dbReference type="NCBI Taxonomy" id="1768907"/>
    <lineage>
        <taxon>Bacteria</taxon>
        <taxon>Pseudomonadati</taxon>
        <taxon>Pseudomonadota</taxon>
        <taxon>Gammaproteobacteria</taxon>
        <taxon>Pseudomonadales</taxon>
        <taxon>Pseudohongiellaceae</taxon>
        <taxon>Pseudohongiella</taxon>
    </lineage>
</organism>
<dbReference type="EMBL" id="BMIY01000001">
    <property type="protein sequence ID" value="GGG48647.1"/>
    <property type="molecule type" value="Genomic_DNA"/>
</dbReference>
<proteinExistence type="inferred from homology"/>
<sequence>MSEIQFNSLAEFLQMGGYAVHVWLVYLSFAVFIGYNLLSPRFSRQQFIRTQKRRAVRDAEERQRMEKSADTTDDRQ</sequence>
<keyword evidence="15" id="KW-1185">Reference proteome</keyword>
<comment type="function">
    <text evidence="1">Required for the export of heme to the periplasm for the biogenesis of c-type cytochromes.</text>
</comment>
<feature type="region of interest" description="Disordered" evidence="12">
    <location>
        <begin position="54"/>
        <end position="76"/>
    </location>
</feature>
<evidence type="ECO:0000256" key="11">
    <source>
        <dbReference type="ARBA" id="ARBA00023136"/>
    </source>
</evidence>
<evidence type="ECO:0000256" key="13">
    <source>
        <dbReference type="SAM" id="Phobius"/>
    </source>
</evidence>
<dbReference type="OrthoDB" id="9815607at2"/>
<dbReference type="InterPro" id="IPR007078">
    <property type="entry name" value="Haem_export_protD_CcmD"/>
</dbReference>
<feature type="compositionally biased region" description="Basic and acidic residues" evidence="12">
    <location>
        <begin position="56"/>
        <end position="76"/>
    </location>
</feature>
<protein>
    <recommendedName>
        <fullName evidence="4">Heme exporter protein D</fullName>
    </recommendedName>
</protein>
<dbReference type="Proteomes" id="UP000627715">
    <property type="component" value="Unassembled WGS sequence"/>
</dbReference>
<dbReference type="GO" id="GO:0005886">
    <property type="term" value="C:plasma membrane"/>
    <property type="evidence" value="ECO:0007669"/>
    <property type="project" value="UniProtKB-SubCell"/>
</dbReference>
<evidence type="ECO:0000256" key="12">
    <source>
        <dbReference type="SAM" id="MobiDB-lite"/>
    </source>
</evidence>
<dbReference type="NCBIfam" id="TIGR03141">
    <property type="entry name" value="cytochro_ccmD"/>
    <property type="match status" value="1"/>
</dbReference>
<evidence type="ECO:0000313" key="14">
    <source>
        <dbReference type="EMBL" id="GGG48647.1"/>
    </source>
</evidence>
<keyword evidence="7" id="KW-0997">Cell inner membrane</keyword>
<feature type="transmembrane region" description="Helical" evidence="13">
    <location>
        <begin position="20"/>
        <end position="38"/>
    </location>
</feature>
<dbReference type="RefSeq" id="WP_068812593.1">
    <property type="nucleotide sequence ID" value="NZ_BMIY01000001.1"/>
</dbReference>
<keyword evidence="6" id="KW-1003">Cell membrane</keyword>
<comment type="subcellular location">
    <subcellularLocation>
        <location evidence="2">Cell inner membrane</location>
        <topology evidence="2">Single-pass membrane protein</topology>
    </subcellularLocation>
</comment>
<keyword evidence="8 13" id="KW-0812">Transmembrane</keyword>
<accession>A0A917LPR6</accession>
<evidence type="ECO:0000256" key="2">
    <source>
        <dbReference type="ARBA" id="ARBA00004377"/>
    </source>
</evidence>
<evidence type="ECO:0000313" key="15">
    <source>
        <dbReference type="Proteomes" id="UP000627715"/>
    </source>
</evidence>
<dbReference type="AlphaFoldDB" id="A0A917LPR6"/>
<reference evidence="14" key="2">
    <citation type="submission" date="2020-09" db="EMBL/GenBank/DDBJ databases">
        <authorList>
            <person name="Sun Q."/>
            <person name="Zhou Y."/>
        </authorList>
    </citation>
    <scope>NUCLEOTIDE SEQUENCE</scope>
    <source>
        <strain evidence="14">CGMCC 1.15425</strain>
    </source>
</reference>
<dbReference type="GO" id="GO:0015886">
    <property type="term" value="P:heme transport"/>
    <property type="evidence" value="ECO:0007669"/>
    <property type="project" value="InterPro"/>
</dbReference>
<reference evidence="14" key="1">
    <citation type="journal article" date="2014" name="Int. J. Syst. Evol. Microbiol.">
        <title>Complete genome sequence of Corynebacterium casei LMG S-19264T (=DSM 44701T), isolated from a smear-ripened cheese.</title>
        <authorList>
            <consortium name="US DOE Joint Genome Institute (JGI-PGF)"/>
            <person name="Walter F."/>
            <person name="Albersmeier A."/>
            <person name="Kalinowski J."/>
            <person name="Ruckert C."/>
        </authorList>
    </citation>
    <scope>NUCLEOTIDE SEQUENCE</scope>
    <source>
        <strain evidence="14">CGMCC 1.15425</strain>
    </source>
</reference>